<evidence type="ECO:0000256" key="2">
    <source>
        <dbReference type="ARBA" id="ARBA00010790"/>
    </source>
</evidence>
<keyword evidence="4 5" id="KW-0274">FAD</keyword>
<gene>
    <name evidence="9" type="ORF">ABENE_20160</name>
</gene>
<evidence type="ECO:0000313" key="10">
    <source>
        <dbReference type="Proteomes" id="UP000017837"/>
    </source>
</evidence>
<dbReference type="PROSITE" id="PS00624">
    <property type="entry name" value="GMC_OXRED_2"/>
    <property type="match status" value="1"/>
</dbReference>
<dbReference type="Gene3D" id="3.30.560.10">
    <property type="entry name" value="Glucose Oxidase, domain 3"/>
    <property type="match status" value="1"/>
</dbReference>
<dbReference type="OrthoDB" id="9785276at2"/>
<dbReference type="PIRSF" id="PIRSF000137">
    <property type="entry name" value="Alcohol_oxidase"/>
    <property type="match status" value="1"/>
</dbReference>
<evidence type="ECO:0000256" key="3">
    <source>
        <dbReference type="ARBA" id="ARBA00022630"/>
    </source>
</evidence>
<dbReference type="STRING" id="1121022.GCA_000376105_04046"/>
<dbReference type="PANTHER" id="PTHR11552">
    <property type="entry name" value="GLUCOSE-METHANOL-CHOLINE GMC OXIDOREDUCTASE"/>
    <property type="match status" value="1"/>
</dbReference>
<feature type="binding site" evidence="5">
    <location>
        <position position="220"/>
    </location>
    <ligand>
        <name>FAD</name>
        <dbReference type="ChEBI" id="CHEBI:57692"/>
    </ligand>
</feature>
<dbReference type="SUPFAM" id="SSF54373">
    <property type="entry name" value="FAD-linked reductases, C-terminal domain"/>
    <property type="match status" value="1"/>
</dbReference>
<evidence type="ECO:0000259" key="8">
    <source>
        <dbReference type="PROSITE" id="PS00624"/>
    </source>
</evidence>
<keyword evidence="3 6" id="KW-0285">Flavoprotein</keyword>
<dbReference type="Pfam" id="PF05199">
    <property type="entry name" value="GMC_oxred_C"/>
    <property type="match status" value="1"/>
</dbReference>
<comment type="similarity">
    <text evidence="2 6">Belongs to the GMC oxidoreductase family.</text>
</comment>
<evidence type="ECO:0000313" key="9">
    <source>
        <dbReference type="EMBL" id="ESQ83628.1"/>
    </source>
</evidence>
<dbReference type="GO" id="GO:0016614">
    <property type="term" value="F:oxidoreductase activity, acting on CH-OH group of donors"/>
    <property type="evidence" value="ECO:0007669"/>
    <property type="project" value="InterPro"/>
</dbReference>
<dbReference type="Proteomes" id="UP000017837">
    <property type="component" value="Unassembled WGS sequence"/>
</dbReference>
<comment type="caution">
    <text evidence="9">The sequence shown here is derived from an EMBL/GenBank/DDBJ whole genome shotgun (WGS) entry which is preliminary data.</text>
</comment>
<proteinExistence type="inferred from homology"/>
<feature type="domain" description="Glucose-methanol-choline oxidoreductase N-terminal" evidence="7">
    <location>
        <begin position="82"/>
        <end position="105"/>
    </location>
</feature>
<sequence>MAVSSRKFDYIVVGSGSAGSVIAAKLSENGKHTVLLLEEGGEAGWLSLLPKGYGKLISDPANAFFYPVQKDTFGPDKTWIRGKMIGGSSAINGMVWVRAGKEDYDHFEQIGLQGWNWATMLPYLRQLEDHQLGANEYRGAGGPVEINTNPKPTRLAEAFIEAGRQTGLKVKPDQNGPTLEGTGYAQWNIDRHGKRVSAARAYLDPARNRSNLTIMTNVRVDNVEMVDGKATGISGISHGQPVRYAAEREVILCAGALASPRILQLSGIGDSAVLKAAGITVHLHSPNVGRKMREHLTLPINFRLKHWQDSQNRDFAGWRLIANALKHFAGGKGPLSYGAAEAIAFVKAMPDAARADTQIMYNPYSYVIGAAGIGFETAPGMQLYSYYLRPQSEGSVLVQSADPAAALLVDPNWLDREEDRAGLVAGTRAIRKIMGQKAFEPMVKGETELTSQAQTDGAIIELARTLGQSGYHAVGTAAMGANEDAVLDHRLRVRGVAGLRVVDCSIFPEIPSGNTNAPTMAAGLYAADMILADAKG</sequence>
<name>V4QWW2_9CAUL</name>
<dbReference type="Gene3D" id="3.50.50.60">
    <property type="entry name" value="FAD/NAD(P)-binding domain"/>
    <property type="match status" value="1"/>
</dbReference>
<dbReference type="InterPro" id="IPR036188">
    <property type="entry name" value="FAD/NAD-bd_sf"/>
</dbReference>
<dbReference type="AlphaFoldDB" id="V4QWW2"/>
<evidence type="ECO:0000259" key="7">
    <source>
        <dbReference type="PROSITE" id="PS00623"/>
    </source>
</evidence>
<feature type="domain" description="Glucose-methanol-choline oxidoreductase N-terminal" evidence="8">
    <location>
        <begin position="255"/>
        <end position="269"/>
    </location>
</feature>
<dbReference type="eggNOG" id="COG2303">
    <property type="taxonomic scope" value="Bacteria"/>
</dbReference>
<dbReference type="GO" id="GO:0050660">
    <property type="term" value="F:flavin adenine dinucleotide binding"/>
    <property type="evidence" value="ECO:0007669"/>
    <property type="project" value="InterPro"/>
</dbReference>
<accession>V4QWW2</accession>
<evidence type="ECO:0000256" key="1">
    <source>
        <dbReference type="ARBA" id="ARBA00001974"/>
    </source>
</evidence>
<reference evidence="9 10" key="1">
    <citation type="journal article" date="2014" name="Nature">
        <title>Sequential evolution of bacterial morphology by co-option of a developmental regulator.</title>
        <authorList>
            <person name="Jiang C."/>
            <person name="Brown P.J."/>
            <person name="Ducret A."/>
            <person name="Brun Y.V."/>
        </authorList>
    </citation>
    <scope>NUCLEOTIDE SEQUENCE [LARGE SCALE GENOMIC DNA]</scope>
    <source>
        <strain evidence="9 10">DSM 16100</strain>
    </source>
</reference>
<dbReference type="EMBL" id="AWGB01000069">
    <property type="protein sequence ID" value="ESQ83628.1"/>
    <property type="molecule type" value="Genomic_DNA"/>
</dbReference>
<dbReference type="PANTHER" id="PTHR11552:SF147">
    <property type="entry name" value="CHOLINE DEHYDROGENASE, MITOCHONDRIAL"/>
    <property type="match status" value="1"/>
</dbReference>
<evidence type="ECO:0000256" key="5">
    <source>
        <dbReference type="PIRSR" id="PIRSR000137-2"/>
    </source>
</evidence>
<feature type="binding site" evidence="5">
    <location>
        <begin position="92"/>
        <end position="95"/>
    </location>
    <ligand>
        <name>FAD</name>
        <dbReference type="ChEBI" id="CHEBI:57692"/>
    </ligand>
</feature>
<dbReference type="PATRIC" id="fig|1121022.4.peg.4129"/>
<dbReference type="PROSITE" id="PS00623">
    <property type="entry name" value="GMC_OXRED_1"/>
    <property type="match status" value="1"/>
</dbReference>
<dbReference type="InterPro" id="IPR007867">
    <property type="entry name" value="GMC_OxRtase_C"/>
</dbReference>
<dbReference type="Pfam" id="PF00732">
    <property type="entry name" value="GMC_oxred_N"/>
    <property type="match status" value="1"/>
</dbReference>
<organism evidence="9 10">
    <name type="scientific">Asticcacaulis benevestitus DSM 16100 = ATCC BAA-896</name>
    <dbReference type="NCBI Taxonomy" id="1121022"/>
    <lineage>
        <taxon>Bacteria</taxon>
        <taxon>Pseudomonadati</taxon>
        <taxon>Pseudomonadota</taxon>
        <taxon>Alphaproteobacteria</taxon>
        <taxon>Caulobacterales</taxon>
        <taxon>Caulobacteraceae</taxon>
        <taxon>Asticcacaulis</taxon>
    </lineage>
</organism>
<evidence type="ECO:0000256" key="6">
    <source>
        <dbReference type="RuleBase" id="RU003968"/>
    </source>
</evidence>
<dbReference type="InterPro" id="IPR000172">
    <property type="entry name" value="GMC_OxRdtase_N"/>
</dbReference>
<dbReference type="SUPFAM" id="SSF51905">
    <property type="entry name" value="FAD/NAD(P)-binding domain"/>
    <property type="match status" value="1"/>
</dbReference>
<evidence type="ECO:0000256" key="4">
    <source>
        <dbReference type="ARBA" id="ARBA00022827"/>
    </source>
</evidence>
<protein>
    <recommendedName>
        <fullName evidence="7 8">Glucose-methanol-choline oxidoreductase N-terminal domain-containing protein</fullName>
    </recommendedName>
</protein>
<dbReference type="InterPro" id="IPR012132">
    <property type="entry name" value="GMC_OxRdtase"/>
</dbReference>
<keyword evidence="10" id="KW-1185">Reference proteome</keyword>
<comment type="cofactor">
    <cofactor evidence="1 5">
        <name>FAD</name>
        <dbReference type="ChEBI" id="CHEBI:57692"/>
    </cofactor>
</comment>